<gene>
    <name evidence="1" type="ORF">H9813_10890</name>
</gene>
<proteinExistence type="predicted"/>
<comment type="caution">
    <text evidence="1">The sequence shown here is derived from an EMBL/GenBank/DDBJ whole genome shotgun (WGS) entry which is preliminary data.</text>
</comment>
<name>A0A9D2J0H7_9FIRM</name>
<organism evidence="1 2">
    <name type="scientific">Candidatus Allofournierella merdipullorum</name>
    <dbReference type="NCBI Taxonomy" id="2838595"/>
    <lineage>
        <taxon>Bacteria</taxon>
        <taxon>Bacillati</taxon>
        <taxon>Bacillota</taxon>
        <taxon>Clostridia</taxon>
        <taxon>Eubacteriales</taxon>
        <taxon>Oscillospiraceae</taxon>
        <taxon>Allofournierella</taxon>
    </lineage>
</organism>
<protein>
    <submittedName>
        <fullName evidence="1">Uncharacterized protein</fullName>
    </submittedName>
</protein>
<sequence>MKPLKMRMPLDCFLPRGPWEPLPSPGSWPAGRAVRRGEEEMREGPFLELAVRPEPLWEALRPETGRSPEEARDAAELWEVPLRLSFRPWAEPVEPALWAPEVPEPSGRRMLRCSLDSMRTASFAEKSVCTQRPGTSFRANENRRPRTAMVVLYHNTPPQVQ</sequence>
<reference evidence="1" key="1">
    <citation type="journal article" date="2021" name="PeerJ">
        <title>Extensive microbial diversity within the chicken gut microbiome revealed by metagenomics and culture.</title>
        <authorList>
            <person name="Gilroy R."/>
            <person name="Ravi A."/>
            <person name="Getino M."/>
            <person name="Pursley I."/>
            <person name="Horton D.L."/>
            <person name="Alikhan N.F."/>
            <person name="Baker D."/>
            <person name="Gharbi K."/>
            <person name="Hall N."/>
            <person name="Watson M."/>
            <person name="Adriaenssens E.M."/>
            <person name="Foster-Nyarko E."/>
            <person name="Jarju S."/>
            <person name="Secka A."/>
            <person name="Antonio M."/>
            <person name="Oren A."/>
            <person name="Chaudhuri R.R."/>
            <person name="La Ragione R."/>
            <person name="Hildebrand F."/>
            <person name="Pallen M.J."/>
        </authorList>
    </citation>
    <scope>NUCLEOTIDE SEQUENCE</scope>
    <source>
        <strain evidence="1">ChiGjej4B4-18154</strain>
    </source>
</reference>
<accession>A0A9D2J0H7</accession>
<dbReference type="Proteomes" id="UP000824035">
    <property type="component" value="Unassembled WGS sequence"/>
</dbReference>
<evidence type="ECO:0000313" key="2">
    <source>
        <dbReference type="Proteomes" id="UP000824035"/>
    </source>
</evidence>
<dbReference type="RefSeq" id="WP_394967098.1">
    <property type="nucleotide sequence ID" value="NZ_CALXHM010000006.1"/>
</dbReference>
<dbReference type="AlphaFoldDB" id="A0A9D2J0H7"/>
<dbReference type="EMBL" id="DXBV01000113">
    <property type="protein sequence ID" value="HIZ31717.1"/>
    <property type="molecule type" value="Genomic_DNA"/>
</dbReference>
<reference evidence="1" key="2">
    <citation type="submission" date="2021-04" db="EMBL/GenBank/DDBJ databases">
        <authorList>
            <person name="Gilroy R."/>
        </authorList>
    </citation>
    <scope>NUCLEOTIDE SEQUENCE</scope>
    <source>
        <strain evidence="1">ChiGjej4B4-18154</strain>
    </source>
</reference>
<evidence type="ECO:0000313" key="1">
    <source>
        <dbReference type="EMBL" id="HIZ31717.1"/>
    </source>
</evidence>